<dbReference type="InterPro" id="IPR011992">
    <property type="entry name" value="EF-hand-dom_pair"/>
</dbReference>
<evidence type="ECO:0000259" key="2">
    <source>
        <dbReference type="PROSITE" id="PS50222"/>
    </source>
</evidence>
<accession>A0A1E5XK23</accession>
<evidence type="ECO:0000256" key="1">
    <source>
        <dbReference type="SAM" id="SignalP"/>
    </source>
</evidence>
<dbReference type="OrthoDB" id="5470953at2"/>
<sequence length="83" mass="8377">MKKLLITIAAIGLSSAAFAQAAAVTFTSVDADTSGGVSLAEAQVAWPDLTQEAFDAADTSKDGSLDQAEFDAYVATLPAPAAQ</sequence>
<dbReference type="InterPro" id="IPR018247">
    <property type="entry name" value="EF_Hand_1_Ca_BS"/>
</dbReference>
<keyword evidence="1" id="KW-0732">Signal</keyword>
<dbReference type="RefSeq" id="WP_055880432.1">
    <property type="nucleotide sequence ID" value="NZ_LAJE02000344.1"/>
</dbReference>
<dbReference type="AlphaFoldDB" id="A0A1E5XK23"/>
<dbReference type="Proteomes" id="UP000095463">
    <property type="component" value="Unassembled WGS sequence"/>
</dbReference>
<feature type="signal peptide" evidence="1">
    <location>
        <begin position="1"/>
        <end position="19"/>
    </location>
</feature>
<feature type="chain" id="PRO_5009190208" description="EF-hand domain-containing protein" evidence="1">
    <location>
        <begin position="20"/>
        <end position="83"/>
    </location>
</feature>
<reference evidence="3 4" key="1">
    <citation type="journal article" date="2015" name="Genome Announc.">
        <title>Genome Assemblies of Three Soil-Associated Devosia species: D. insulae, D. limi, and D. soli.</title>
        <authorList>
            <person name="Hassan Y.I."/>
            <person name="Lepp D."/>
            <person name="Zhou T."/>
        </authorList>
    </citation>
    <scope>NUCLEOTIDE SEQUENCE [LARGE SCALE GENOMIC DNA]</scope>
    <source>
        <strain evidence="3 4">DS-56</strain>
    </source>
</reference>
<dbReference type="EMBL" id="LAJE02000344">
    <property type="protein sequence ID" value="OEO28950.1"/>
    <property type="molecule type" value="Genomic_DNA"/>
</dbReference>
<feature type="domain" description="EF-hand" evidence="2">
    <location>
        <begin position="45"/>
        <end position="80"/>
    </location>
</feature>
<dbReference type="InterPro" id="IPR002048">
    <property type="entry name" value="EF_hand_dom"/>
</dbReference>
<evidence type="ECO:0000313" key="3">
    <source>
        <dbReference type="EMBL" id="OEO28950.1"/>
    </source>
</evidence>
<dbReference type="PROSITE" id="PS00018">
    <property type="entry name" value="EF_HAND_1"/>
    <property type="match status" value="1"/>
</dbReference>
<dbReference type="PROSITE" id="PS50222">
    <property type="entry name" value="EF_HAND_2"/>
    <property type="match status" value="1"/>
</dbReference>
<comment type="caution">
    <text evidence="3">The sequence shown here is derived from an EMBL/GenBank/DDBJ whole genome shotgun (WGS) entry which is preliminary data.</text>
</comment>
<protein>
    <recommendedName>
        <fullName evidence="2">EF-hand domain-containing protein</fullName>
    </recommendedName>
</protein>
<evidence type="ECO:0000313" key="4">
    <source>
        <dbReference type="Proteomes" id="UP000095463"/>
    </source>
</evidence>
<keyword evidence="4" id="KW-1185">Reference proteome</keyword>
<dbReference type="SUPFAM" id="SSF47473">
    <property type="entry name" value="EF-hand"/>
    <property type="match status" value="1"/>
</dbReference>
<proteinExistence type="predicted"/>
<name>A0A1E5XK23_9HYPH</name>
<organism evidence="3 4">
    <name type="scientific">Devosia insulae DS-56</name>
    <dbReference type="NCBI Taxonomy" id="1116389"/>
    <lineage>
        <taxon>Bacteria</taxon>
        <taxon>Pseudomonadati</taxon>
        <taxon>Pseudomonadota</taxon>
        <taxon>Alphaproteobacteria</taxon>
        <taxon>Hyphomicrobiales</taxon>
        <taxon>Devosiaceae</taxon>
        <taxon>Devosia</taxon>
    </lineage>
</organism>
<dbReference type="Gene3D" id="1.10.238.10">
    <property type="entry name" value="EF-hand"/>
    <property type="match status" value="1"/>
</dbReference>
<gene>
    <name evidence="3" type="ORF">VW23_027850</name>
</gene>
<dbReference type="GO" id="GO:0005509">
    <property type="term" value="F:calcium ion binding"/>
    <property type="evidence" value="ECO:0007669"/>
    <property type="project" value="InterPro"/>
</dbReference>